<dbReference type="InterPro" id="IPR003604">
    <property type="entry name" value="Matrin/U1-like-C_Znf_C2H2"/>
</dbReference>
<reference evidence="17 18" key="1">
    <citation type="submission" date="2024-11" db="EMBL/GenBank/DDBJ databases">
        <title>Chromosome-level genome assembly of the freshwater bivalve Anodonta woodiana.</title>
        <authorList>
            <person name="Chen X."/>
        </authorList>
    </citation>
    <scope>NUCLEOTIDE SEQUENCE [LARGE SCALE GENOMIC DNA]</scope>
    <source>
        <strain evidence="17">MN2024</strain>
        <tissue evidence="17">Gills</tissue>
    </source>
</reference>
<evidence type="ECO:0000313" key="18">
    <source>
        <dbReference type="Proteomes" id="UP001634394"/>
    </source>
</evidence>
<evidence type="ECO:0000256" key="8">
    <source>
        <dbReference type="ARBA" id="ARBA00022771"/>
    </source>
</evidence>
<feature type="compositionally biased region" description="Polar residues" evidence="15">
    <location>
        <begin position="195"/>
        <end position="206"/>
    </location>
</feature>
<keyword evidence="12" id="KW-0539">Nucleus</keyword>
<keyword evidence="6" id="KW-0132">Cell division</keyword>
<comment type="subcellular location">
    <subcellularLocation>
        <location evidence="1">Chromosome</location>
    </subcellularLocation>
    <subcellularLocation>
        <location evidence="2">Nucleus speckle</location>
    </subcellularLocation>
</comment>
<evidence type="ECO:0000256" key="4">
    <source>
        <dbReference type="ARBA" id="ARBA00022454"/>
    </source>
</evidence>
<dbReference type="Pfam" id="PF23406">
    <property type="entry name" value="ZNF380_CC"/>
    <property type="match status" value="1"/>
</dbReference>
<evidence type="ECO:0000256" key="5">
    <source>
        <dbReference type="ARBA" id="ARBA00022473"/>
    </source>
</evidence>
<dbReference type="EMBL" id="JBJQND010000006">
    <property type="protein sequence ID" value="KAL3873320.1"/>
    <property type="molecule type" value="Genomic_DNA"/>
</dbReference>
<dbReference type="GO" id="GO:0005694">
    <property type="term" value="C:chromosome"/>
    <property type="evidence" value="ECO:0007669"/>
    <property type="project" value="UniProtKB-SubCell"/>
</dbReference>
<evidence type="ECO:0000256" key="3">
    <source>
        <dbReference type="ARBA" id="ARBA00017358"/>
    </source>
</evidence>
<feature type="region of interest" description="Disordered" evidence="15">
    <location>
        <begin position="151"/>
        <end position="206"/>
    </location>
</feature>
<evidence type="ECO:0000313" key="17">
    <source>
        <dbReference type="EMBL" id="KAL3873320.1"/>
    </source>
</evidence>
<keyword evidence="4" id="KW-0158">Chromosome</keyword>
<dbReference type="Gene3D" id="3.30.160.60">
    <property type="entry name" value="Classic Zinc Finger"/>
    <property type="match status" value="1"/>
</dbReference>
<accession>A0ABD3WH96</accession>
<evidence type="ECO:0000256" key="9">
    <source>
        <dbReference type="ARBA" id="ARBA00022776"/>
    </source>
</evidence>
<keyword evidence="18" id="KW-1185">Reference proteome</keyword>
<keyword evidence="11" id="KW-0175">Coiled coil</keyword>
<evidence type="ECO:0000256" key="2">
    <source>
        <dbReference type="ARBA" id="ARBA00004324"/>
    </source>
</evidence>
<evidence type="ECO:0000256" key="10">
    <source>
        <dbReference type="ARBA" id="ARBA00022833"/>
    </source>
</evidence>
<feature type="compositionally biased region" description="Acidic residues" evidence="15">
    <location>
        <begin position="152"/>
        <end position="161"/>
    </location>
</feature>
<evidence type="ECO:0000256" key="6">
    <source>
        <dbReference type="ARBA" id="ARBA00022618"/>
    </source>
</evidence>
<dbReference type="Proteomes" id="UP001634394">
    <property type="component" value="Unassembled WGS sequence"/>
</dbReference>
<name>A0ABD3WH96_SINWO</name>
<keyword evidence="8" id="KW-0863">Zinc-finger</keyword>
<comment type="caution">
    <text evidence="17">The sequence shown here is derived from an EMBL/GenBank/DDBJ whole genome shotgun (WGS) entry which is preliminary data.</text>
</comment>
<sequence length="331" mass="37404">MAAAKKKVVSKDDLRRLMKETKAARKSDSTKIDHPLAKYNSLGQLLCNICNTVIKSDLLWTVHIQSKQHKEKLASLKGTATASDQTASVKRKFSDIDVTGSLKRSKDVNDGGKSVSGLPSDFFDNSGSKAFTGNLNKAQKLEHCSILAEYSSSDDEDDNDNENNGNVHNREPPLKGANSNSALPADFFDSGVKPSPSSSVDPESNIKKSTMAESLPEGFFDDPVMDAKVRKVEYINKQEEEWELFQRAMKEEAHVSEQIVEEEDEQVNINRNIDEIDDQMQRWREVDDLHNKREKIIQKTPATEQNESEDAELNEAELEEFLDWRSKKLWR</sequence>
<dbReference type="GO" id="GO:0051301">
    <property type="term" value="P:cell division"/>
    <property type="evidence" value="ECO:0007669"/>
    <property type="project" value="UniProtKB-KW"/>
</dbReference>
<keyword evidence="5" id="KW-0217">Developmental protein</keyword>
<evidence type="ECO:0000256" key="15">
    <source>
        <dbReference type="SAM" id="MobiDB-lite"/>
    </source>
</evidence>
<dbReference type="PANTHER" id="PTHR13278">
    <property type="entry name" value="ZINC FINGER PROTEIN 830"/>
    <property type="match status" value="1"/>
</dbReference>
<evidence type="ECO:0000256" key="14">
    <source>
        <dbReference type="ARBA" id="ARBA00030672"/>
    </source>
</evidence>
<keyword evidence="7" id="KW-0479">Metal-binding</keyword>
<evidence type="ECO:0000256" key="13">
    <source>
        <dbReference type="ARBA" id="ARBA00023306"/>
    </source>
</evidence>
<evidence type="ECO:0000256" key="12">
    <source>
        <dbReference type="ARBA" id="ARBA00023242"/>
    </source>
</evidence>
<keyword evidence="13" id="KW-0131">Cell cycle</keyword>
<dbReference type="GO" id="GO:0016607">
    <property type="term" value="C:nuclear speck"/>
    <property type="evidence" value="ECO:0007669"/>
    <property type="project" value="UniProtKB-SubCell"/>
</dbReference>
<dbReference type="InterPro" id="IPR059039">
    <property type="entry name" value="ZNF380_CC"/>
</dbReference>
<evidence type="ECO:0000259" key="16">
    <source>
        <dbReference type="SMART" id="SM00451"/>
    </source>
</evidence>
<evidence type="ECO:0000256" key="1">
    <source>
        <dbReference type="ARBA" id="ARBA00004286"/>
    </source>
</evidence>
<gene>
    <name evidence="17" type="ORF">ACJMK2_036452</name>
</gene>
<proteinExistence type="predicted"/>
<dbReference type="PANTHER" id="PTHR13278:SF0">
    <property type="entry name" value="ZINC FINGER PROTEIN 830"/>
    <property type="match status" value="1"/>
</dbReference>
<dbReference type="SMART" id="SM00451">
    <property type="entry name" value="ZnF_U1"/>
    <property type="match status" value="1"/>
</dbReference>
<keyword evidence="10" id="KW-0862">Zinc</keyword>
<feature type="domain" description="U1-type" evidence="16">
    <location>
        <begin position="42"/>
        <end position="76"/>
    </location>
</feature>
<keyword evidence="9" id="KW-0498">Mitosis</keyword>
<evidence type="ECO:0000256" key="11">
    <source>
        <dbReference type="ARBA" id="ARBA00023054"/>
    </source>
</evidence>
<evidence type="ECO:0000256" key="7">
    <source>
        <dbReference type="ARBA" id="ARBA00022723"/>
    </source>
</evidence>
<organism evidence="17 18">
    <name type="scientific">Sinanodonta woodiana</name>
    <name type="common">Chinese pond mussel</name>
    <name type="synonym">Anodonta woodiana</name>
    <dbReference type="NCBI Taxonomy" id="1069815"/>
    <lineage>
        <taxon>Eukaryota</taxon>
        <taxon>Metazoa</taxon>
        <taxon>Spiralia</taxon>
        <taxon>Lophotrochozoa</taxon>
        <taxon>Mollusca</taxon>
        <taxon>Bivalvia</taxon>
        <taxon>Autobranchia</taxon>
        <taxon>Heteroconchia</taxon>
        <taxon>Palaeoheterodonta</taxon>
        <taxon>Unionida</taxon>
        <taxon>Unionoidea</taxon>
        <taxon>Unionidae</taxon>
        <taxon>Unioninae</taxon>
        <taxon>Sinanodonta</taxon>
    </lineage>
</organism>
<dbReference type="InterPro" id="IPR036236">
    <property type="entry name" value="Znf_C2H2_sf"/>
</dbReference>
<dbReference type="AlphaFoldDB" id="A0ABD3WH96"/>
<dbReference type="InterPro" id="IPR040050">
    <property type="entry name" value="ZNF830-like"/>
</dbReference>
<protein>
    <recommendedName>
        <fullName evidence="3">Zinc finger protein 830</fullName>
    </recommendedName>
    <alternativeName>
        <fullName evidence="14">Coiled-coil domain-containing protein 16</fullName>
    </alternativeName>
</protein>
<dbReference type="SUPFAM" id="SSF57667">
    <property type="entry name" value="beta-beta-alpha zinc fingers"/>
    <property type="match status" value="1"/>
</dbReference>
<dbReference type="GO" id="GO:0008270">
    <property type="term" value="F:zinc ion binding"/>
    <property type="evidence" value="ECO:0007669"/>
    <property type="project" value="UniProtKB-KW"/>
</dbReference>